<organism evidence="10 11">
    <name type="scientific">Candidatus Electrothrix marina</name>
    <dbReference type="NCBI Taxonomy" id="1859130"/>
    <lineage>
        <taxon>Bacteria</taxon>
        <taxon>Pseudomonadati</taxon>
        <taxon>Thermodesulfobacteriota</taxon>
        <taxon>Desulfobulbia</taxon>
        <taxon>Desulfobulbales</taxon>
        <taxon>Desulfobulbaceae</taxon>
        <taxon>Candidatus Electrothrix</taxon>
    </lineage>
</organism>
<dbReference type="GO" id="GO:0090729">
    <property type="term" value="F:toxin activity"/>
    <property type="evidence" value="ECO:0007669"/>
    <property type="project" value="UniProtKB-KW"/>
</dbReference>
<dbReference type="Proteomes" id="UP000288892">
    <property type="component" value="Unassembled WGS sequence"/>
</dbReference>
<dbReference type="EMBL" id="MTKS01000108">
    <property type="protein sequence ID" value="RWX51611.1"/>
    <property type="molecule type" value="Genomic_DNA"/>
</dbReference>
<keyword evidence="2 8" id="KW-1277">Toxin-antitoxin system</keyword>
<keyword evidence="3 8" id="KW-0540">Nuclease</keyword>
<proteinExistence type="inferred from homology"/>
<dbReference type="Gene3D" id="3.40.50.1010">
    <property type="entry name" value="5'-nuclease"/>
    <property type="match status" value="1"/>
</dbReference>
<comment type="function">
    <text evidence="8">Toxic component of a toxin-antitoxin (TA) system. An RNase.</text>
</comment>
<dbReference type="EC" id="3.1.-.-" evidence="8"/>
<reference evidence="10 11" key="1">
    <citation type="submission" date="2017-01" db="EMBL/GenBank/DDBJ databases">
        <title>The cable genome- insights into the physiology and evolution of filamentous bacteria capable of sulfide oxidation via long distance electron transfer.</title>
        <authorList>
            <person name="Schreiber L."/>
            <person name="Bjerg J.T."/>
            <person name="Boggild A."/>
            <person name="Van De Vossenberg J."/>
            <person name="Meysman F."/>
            <person name="Nielsen L.P."/>
            <person name="Schramm A."/>
            <person name="Kjeldsen K.U."/>
        </authorList>
    </citation>
    <scope>NUCLEOTIDE SEQUENCE [LARGE SCALE GENOMIC DNA]</scope>
    <source>
        <strain evidence="10">A5</strain>
    </source>
</reference>
<evidence type="ECO:0000313" key="11">
    <source>
        <dbReference type="Proteomes" id="UP000288892"/>
    </source>
</evidence>
<evidence type="ECO:0000259" key="9">
    <source>
        <dbReference type="Pfam" id="PF01850"/>
    </source>
</evidence>
<keyword evidence="11" id="KW-1185">Reference proteome</keyword>
<dbReference type="GO" id="GO:0016787">
    <property type="term" value="F:hydrolase activity"/>
    <property type="evidence" value="ECO:0007669"/>
    <property type="project" value="UniProtKB-KW"/>
</dbReference>
<keyword evidence="4 8" id="KW-0479">Metal-binding</keyword>
<evidence type="ECO:0000256" key="1">
    <source>
        <dbReference type="ARBA" id="ARBA00001946"/>
    </source>
</evidence>
<evidence type="ECO:0000256" key="3">
    <source>
        <dbReference type="ARBA" id="ARBA00022722"/>
    </source>
</evidence>
<dbReference type="GO" id="GO:0004540">
    <property type="term" value="F:RNA nuclease activity"/>
    <property type="evidence" value="ECO:0007669"/>
    <property type="project" value="InterPro"/>
</dbReference>
<evidence type="ECO:0000256" key="8">
    <source>
        <dbReference type="HAMAP-Rule" id="MF_00265"/>
    </source>
</evidence>
<dbReference type="HAMAP" id="MF_00265">
    <property type="entry name" value="VapC_Nob1"/>
    <property type="match status" value="1"/>
</dbReference>
<dbReference type="InterPro" id="IPR050556">
    <property type="entry name" value="Type_II_TA_system_RNase"/>
</dbReference>
<dbReference type="PANTHER" id="PTHR33653:SF1">
    <property type="entry name" value="RIBONUCLEASE VAPC2"/>
    <property type="match status" value="1"/>
</dbReference>
<dbReference type="GO" id="GO:0004519">
    <property type="term" value="F:endonuclease activity"/>
    <property type="evidence" value="ECO:0007669"/>
    <property type="project" value="UniProtKB-KW"/>
</dbReference>
<feature type="binding site" evidence="8">
    <location>
        <position position="99"/>
    </location>
    <ligand>
        <name>Mg(2+)</name>
        <dbReference type="ChEBI" id="CHEBI:18420"/>
    </ligand>
</feature>
<dbReference type="InterPro" id="IPR029060">
    <property type="entry name" value="PIN-like_dom_sf"/>
</dbReference>
<gene>
    <name evidence="8" type="primary">vapC</name>
    <name evidence="10" type="ORF">VU01_11085</name>
</gene>
<evidence type="ECO:0000256" key="2">
    <source>
        <dbReference type="ARBA" id="ARBA00022649"/>
    </source>
</evidence>
<dbReference type="Pfam" id="PF01850">
    <property type="entry name" value="PIN"/>
    <property type="match status" value="1"/>
</dbReference>
<feature type="domain" description="PIN" evidence="9">
    <location>
        <begin position="4"/>
        <end position="126"/>
    </location>
</feature>
<keyword evidence="10" id="KW-0255">Endonuclease</keyword>
<dbReference type="CDD" id="cd18733">
    <property type="entry name" value="PIN_RfVapC1-like"/>
    <property type="match status" value="1"/>
</dbReference>
<evidence type="ECO:0000256" key="5">
    <source>
        <dbReference type="ARBA" id="ARBA00022801"/>
    </source>
</evidence>
<dbReference type="SUPFAM" id="SSF88723">
    <property type="entry name" value="PIN domain-like"/>
    <property type="match status" value="1"/>
</dbReference>
<dbReference type="AlphaFoldDB" id="A0A444JET6"/>
<comment type="caution">
    <text evidence="10">The sequence shown here is derived from an EMBL/GenBank/DDBJ whole genome shotgun (WGS) entry which is preliminary data.</text>
</comment>
<evidence type="ECO:0000256" key="7">
    <source>
        <dbReference type="ARBA" id="ARBA00038093"/>
    </source>
</evidence>
<feature type="binding site" evidence="8">
    <location>
        <position position="6"/>
    </location>
    <ligand>
        <name>Mg(2+)</name>
        <dbReference type="ChEBI" id="CHEBI:18420"/>
    </ligand>
</feature>
<dbReference type="GO" id="GO:0000287">
    <property type="term" value="F:magnesium ion binding"/>
    <property type="evidence" value="ECO:0007669"/>
    <property type="project" value="UniProtKB-UniRule"/>
</dbReference>
<accession>A0A444JET6</accession>
<evidence type="ECO:0000313" key="10">
    <source>
        <dbReference type="EMBL" id="RWX51611.1"/>
    </source>
</evidence>
<name>A0A444JET6_9BACT</name>
<evidence type="ECO:0000256" key="4">
    <source>
        <dbReference type="ARBA" id="ARBA00022723"/>
    </source>
</evidence>
<comment type="cofactor">
    <cofactor evidence="1 8">
        <name>Mg(2+)</name>
        <dbReference type="ChEBI" id="CHEBI:18420"/>
    </cofactor>
</comment>
<comment type="similarity">
    <text evidence="7 8">Belongs to the PINc/VapC protein family.</text>
</comment>
<sequence length="136" mass="14814">MGLMLDTNVFIHCERSGGSIDFSQWEEYGDVYISAVTASELLVGVHYAKTDAQKTRRSAFVEAVLARVPVLSFATEEARVHAGLFAALSKQGQMIGAHDLMIAATAIAHNCAVLTENVREFERVPGLETVSFSRPL</sequence>
<dbReference type="InterPro" id="IPR002716">
    <property type="entry name" value="PIN_dom"/>
</dbReference>
<keyword evidence="5 8" id="KW-0378">Hydrolase</keyword>
<keyword evidence="6 8" id="KW-0460">Magnesium</keyword>
<keyword evidence="8" id="KW-0800">Toxin</keyword>
<dbReference type="PANTHER" id="PTHR33653">
    <property type="entry name" value="RIBONUCLEASE VAPC2"/>
    <property type="match status" value="1"/>
</dbReference>
<dbReference type="InterPro" id="IPR022907">
    <property type="entry name" value="VapC_family"/>
</dbReference>
<protein>
    <recommendedName>
        <fullName evidence="8">Ribonuclease VapC</fullName>
        <shortName evidence="8">RNase VapC</shortName>
        <ecNumber evidence="8">3.1.-.-</ecNumber>
    </recommendedName>
    <alternativeName>
        <fullName evidence="8">Toxin VapC</fullName>
    </alternativeName>
</protein>
<evidence type="ECO:0000256" key="6">
    <source>
        <dbReference type="ARBA" id="ARBA00022842"/>
    </source>
</evidence>